<evidence type="ECO:0000313" key="7">
    <source>
        <dbReference type="Proteomes" id="UP000596387"/>
    </source>
</evidence>
<keyword evidence="3" id="KW-0862">Zinc</keyword>
<evidence type="ECO:0000256" key="4">
    <source>
        <dbReference type="ARBA" id="ARBA00023239"/>
    </source>
</evidence>
<dbReference type="InterPro" id="IPR006913">
    <property type="entry name" value="CENP-V/GFA"/>
</dbReference>
<keyword evidence="7" id="KW-1185">Reference proteome</keyword>
<dbReference type="PANTHER" id="PTHR33337">
    <property type="entry name" value="GFA DOMAIN-CONTAINING PROTEIN"/>
    <property type="match status" value="1"/>
</dbReference>
<evidence type="ECO:0000256" key="2">
    <source>
        <dbReference type="ARBA" id="ARBA00022723"/>
    </source>
</evidence>
<keyword evidence="2" id="KW-0479">Metal-binding</keyword>
<evidence type="ECO:0000256" key="3">
    <source>
        <dbReference type="ARBA" id="ARBA00022833"/>
    </source>
</evidence>
<dbReference type="Proteomes" id="UP000596387">
    <property type="component" value="Chromosome"/>
</dbReference>
<organism evidence="6 7">
    <name type="scientific">Ponticoccus alexandrii</name>
    <dbReference type="NCBI Taxonomy" id="1943633"/>
    <lineage>
        <taxon>Bacteria</taxon>
        <taxon>Pseudomonadati</taxon>
        <taxon>Pseudomonadota</taxon>
        <taxon>Alphaproteobacteria</taxon>
        <taxon>Rhodobacterales</taxon>
        <taxon>Roseobacteraceae</taxon>
        <taxon>Ponticoccus</taxon>
    </lineage>
</organism>
<evidence type="ECO:0000259" key="5">
    <source>
        <dbReference type="PROSITE" id="PS51891"/>
    </source>
</evidence>
<dbReference type="Gene3D" id="3.90.1590.10">
    <property type="entry name" value="glutathione-dependent formaldehyde- activating enzyme (gfa)"/>
    <property type="match status" value="1"/>
</dbReference>
<accession>A0ABX7F6K4</accession>
<keyword evidence="4" id="KW-0456">Lyase</keyword>
<dbReference type="RefSeq" id="WP_023849858.1">
    <property type="nucleotide sequence ID" value="NZ_CP047166.1"/>
</dbReference>
<dbReference type="Pfam" id="PF04828">
    <property type="entry name" value="GFA"/>
    <property type="match status" value="1"/>
</dbReference>
<comment type="similarity">
    <text evidence="1">Belongs to the Gfa family.</text>
</comment>
<reference evidence="6 7" key="1">
    <citation type="submission" date="2019-12" db="EMBL/GenBank/DDBJ databases">
        <title>Complete Genome Sequence of a Quorum-Sensing Bacterium,Rhodobacteraceae bacterium C31, Isolated from a marine microalgae symbiotic bacteria.</title>
        <authorList>
            <person name="Zhang Y."/>
        </authorList>
    </citation>
    <scope>NUCLEOTIDE SEQUENCE [LARGE SCALE GENOMIC DNA]</scope>
    <source>
        <strain evidence="6 7">C31</strain>
    </source>
</reference>
<feature type="domain" description="CENP-V/GFA" evidence="5">
    <location>
        <begin position="6"/>
        <end position="118"/>
    </location>
</feature>
<dbReference type="EMBL" id="CP047166">
    <property type="protein sequence ID" value="QRF65422.1"/>
    <property type="molecule type" value="Genomic_DNA"/>
</dbReference>
<evidence type="ECO:0000256" key="1">
    <source>
        <dbReference type="ARBA" id="ARBA00005495"/>
    </source>
</evidence>
<dbReference type="PROSITE" id="PS51891">
    <property type="entry name" value="CENP_V_GFA"/>
    <property type="match status" value="1"/>
</dbReference>
<sequence>MTDQTIRGHCLCGAVTFRTEAAPAGPSVCHCSQCRRMSGHLWASAYVPRTALVIEGPVRWFDSSPEARRGFCPTCGSFLFWEAHAEETTSFALGALDRPTGITLEKHIFAGDKGDYYDIADGVPIRS</sequence>
<gene>
    <name evidence="6" type="ORF">GQA70_03275</name>
</gene>
<dbReference type="InterPro" id="IPR011057">
    <property type="entry name" value="Mss4-like_sf"/>
</dbReference>
<dbReference type="SUPFAM" id="SSF51316">
    <property type="entry name" value="Mss4-like"/>
    <property type="match status" value="1"/>
</dbReference>
<protein>
    <submittedName>
        <fullName evidence="6">GFA family protein</fullName>
    </submittedName>
</protein>
<proteinExistence type="inferred from homology"/>
<name>A0ABX7F6K4_9RHOB</name>
<evidence type="ECO:0000313" key="6">
    <source>
        <dbReference type="EMBL" id="QRF65422.1"/>
    </source>
</evidence>
<dbReference type="PANTHER" id="PTHR33337:SF40">
    <property type="entry name" value="CENP-V_GFA DOMAIN-CONTAINING PROTEIN-RELATED"/>
    <property type="match status" value="1"/>
</dbReference>